<dbReference type="Proteomes" id="UP000625711">
    <property type="component" value="Unassembled WGS sequence"/>
</dbReference>
<protein>
    <submittedName>
        <fullName evidence="2">Uncharacterized protein</fullName>
    </submittedName>
</protein>
<accession>A0A834I310</accession>
<evidence type="ECO:0000313" key="3">
    <source>
        <dbReference type="Proteomes" id="UP000625711"/>
    </source>
</evidence>
<reference evidence="2" key="1">
    <citation type="submission" date="2020-08" db="EMBL/GenBank/DDBJ databases">
        <title>Genome sequencing and assembly of the red palm weevil Rhynchophorus ferrugineus.</title>
        <authorList>
            <person name="Dias G.B."/>
            <person name="Bergman C.M."/>
            <person name="Manee M."/>
        </authorList>
    </citation>
    <scope>NUCLEOTIDE SEQUENCE</scope>
    <source>
        <strain evidence="2">AA-2017</strain>
        <tissue evidence="2">Whole larva</tissue>
    </source>
</reference>
<sequence length="144" mass="16224">MIVSISIIFISVFVNTNRITGGESIKDAIYRDTLPVPVDPRQKRSILSDPPRNRPSQFVPDRELPMACPMFPLYDASLHGSNIKLYLIEFYWHGVVLQVSPISFLGDCAETHGIYAFVPPESLCRGCQFVHRKLILSVSVIGKY</sequence>
<comment type="caution">
    <text evidence="2">The sequence shown here is derived from an EMBL/GenBank/DDBJ whole genome shotgun (WGS) entry which is preliminary data.</text>
</comment>
<organism evidence="2 3">
    <name type="scientific">Rhynchophorus ferrugineus</name>
    <name type="common">Red palm weevil</name>
    <name type="synonym">Curculio ferrugineus</name>
    <dbReference type="NCBI Taxonomy" id="354439"/>
    <lineage>
        <taxon>Eukaryota</taxon>
        <taxon>Metazoa</taxon>
        <taxon>Ecdysozoa</taxon>
        <taxon>Arthropoda</taxon>
        <taxon>Hexapoda</taxon>
        <taxon>Insecta</taxon>
        <taxon>Pterygota</taxon>
        <taxon>Neoptera</taxon>
        <taxon>Endopterygota</taxon>
        <taxon>Coleoptera</taxon>
        <taxon>Polyphaga</taxon>
        <taxon>Cucujiformia</taxon>
        <taxon>Curculionidae</taxon>
        <taxon>Dryophthorinae</taxon>
        <taxon>Rhynchophorus</taxon>
    </lineage>
</organism>
<dbReference type="EMBL" id="JAACXV010013590">
    <property type="protein sequence ID" value="KAF7273024.1"/>
    <property type="molecule type" value="Genomic_DNA"/>
</dbReference>
<dbReference type="AlphaFoldDB" id="A0A834I310"/>
<name>A0A834I310_RHYFE</name>
<keyword evidence="1" id="KW-0732">Signal</keyword>
<evidence type="ECO:0000313" key="2">
    <source>
        <dbReference type="EMBL" id="KAF7273024.1"/>
    </source>
</evidence>
<gene>
    <name evidence="2" type="ORF">GWI33_014218</name>
</gene>
<proteinExistence type="predicted"/>
<feature type="chain" id="PRO_5032352628" evidence="1">
    <location>
        <begin position="17"/>
        <end position="144"/>
    </location>
</feature>
<evidence type="ECO:0000256" key="1">
    <source>
        <dbReference type="SAM" id="SignalP"/>
    </source>
</evidence>
<keyword evidence="3" id="KW-1185">Reference proteome</keyword>
<feature type="signal peptide" evidence="1">
    <location>
        <begin position="1"/>
        <end position="16"/>
    </location>
</feature>